<evidence type="ECO:0000256" key="4">
    <source>
        <dbReference type="ARBA" id="ARBA00022723"/>
    </source>
</evidence>
<dbReference type="PROSITE" id="PS51085">
    <property type="entry name" value="2FE2S_FER_2"/>
    <property type="match status" value="1"/>
</dbReference>
<evidence type="ECO:0000256" key="1">
    <source>
        <dbReference type="ARBA" id="ARBA00001974"/>
    </source>
</evidence>
<dbReference type="Gene3D" id="3.10.20.30">
    <property type="match status" value="1"/>
</dbReference>
<name>A0A1H4IL70_RHOJO</name>
<dbReference type="InterPro" id="IPR050415">
    <property type="entry name" value="MRET"/>
</dbReference>
<dbReference type="PRINTS" id="PR00409">
    <property type="entry name" value="PHDIOXRDTASE"/>
</dbReference>
<dbReference type="EMBL" id="FNTL01000002">
    <property type="protein sequence ID" value="SEB34829.1"/>
    <property type="molecule type" value="Genomic_DNA"/>
</dbReference>
<accession>A0A1H4IL70</accession>
<evidence type="ECO:0000259" key="9">
    <source>
        <dbReference type="PROSITE" id="PS51384"/>
    </source>
</evidence>
<dbReference type="CDD" id="cd06185">
    <property type="entry name" value="PDR_like"/>
    <property type="match status" value="1"/>
</dbReference>
<dbReference type="SUPFAM" id="SSF63380">
    <property type="entry name" value="Riboflavin synthase domain-like"/>
    <property type="match status" value="1"/>
</dbReference>
<sequence>MSVIDKGSSDDLTKANAVVPVEVVGREHVALDVVALELCPTDGSQLPPWSPGAHVDLVLPSGLTRQYSLCGDPSRLGAYQIAVHRVDHGRGGSMEVHEHLLPGAIVGIRPPRNRFPLVNAEKYVFVAGGIGITPISAMVREIEARGLPWRLVYGGRSLDRMAFTDDLTALGSDRVELVPQDEAGFPDLRAVVRDAPAGAAVYCCGPAPMLAAIEHEVSATRDDIELRIERFVAPDEPQGERQAFEVELRRSGVTVTVPADRSILDVVIDAIGDVEFSCEQGICGACETKVLAGRPEHHDELLSPEERAEGVTMMICVGRSKTPRLVLDL</sequence>
<keyword evidence="4" id="KW-0479">Metal-binding</keyword>
<dbReference type="AlphaFoldDB" id="A0A1H4IL70"/>
<dbReference type="PROSITE" id="PS00197">
    <property type="entry name" value="2FE2S_FER_1"/>
    <property type="match status" value="1"/>
</dbReference>
<dbReference type="GO" id="GO:0046872">
    <property type="term" value="F:metal ion binding"/>
    <property type="evidence" value="ECO:0007669"/>
    <property type="project" value="UniProtKB-KW"/>
</dbReference>
<keyword evidence="5" id="KW-0560">Oxidoreductase</keyword>
<dbReference type="InterPro" id="IPR017927">
    <property type="entry name" value="FAD-bd_FR_type"/>
</dbReference>
<dbReference type="SUPFAM" id="SSF54292">
    <property type="entry name" value="2Fe-2S ferredoxin-like"/>
    <property type="match status" value="1"/>
</dbReference>
<dbReference type="Pfam" id="PF00111">
    <property type="entry name" value="Fer2"/>
    <property type="match status" value="1"/>
</dbReference>
<reference evidence="11" key="1">
    <citation type="submission" date="2016-10" db="EMBL/GenBank/DDBJ databases">
        <authorList>
            <person name="Varghese N."/>
        </authorList>
    </citation>
    <scope>NUCLEOTIDE SEQUENCE [LARGE SCALE GENOMIC DNA]</scope>
    <source>
        <strain evidence="11">DSM 44719</strain>
    </source>
</reference>
<keyword evidence="6" id="KW-0408">Iron</keyword>
<feature type="domain" description="2Fe-2S ferredoxin-type" evidence="8">
    <location>
        <begin position="244"/>
        <end position="329"/>
    </location>
</feature>
<dbReference type="RefSeq" id="WP_240319549.1">
    <property type="nucleotide sequence ID" value="NZ_FNTL01000002.1"/>
</dbReference>
<evidence type="ECO:0000256" key="3">
    <source>
        <dbReference type="ARBA" id="ARBA00022714"/>
    </source>
</evidence>
<evidence type="ECO:0000256" key="5">
    <source>
        <dbReference type="ARBA" id="ARBA00023002"/>
    </source>
</evidence>
<dbReference type="InterPro" id="IPR012675">
    <property type="entry name" value="Beta-grasp_dom_sf"/>
</dbReference>
<dbReference type="InterPro" id="IPR017938">
    <property type="entry name" value="Riboflavin_synthase-like_b-brl"/>
</dbReference>
<evidence type="ECO:0000313" key="11">
    <source>
        <dbReference type="Proteomes" id="UP000183407"/>
    </source>
</evidence>
<dbReference type="PANTHER" id="PTHR47354">
    <property type="entry name" value="NADH OXIDOREDUCTASE HCR"/>
    <property type="match status" value="1"/>
</dbReference>
<evidence type="ECO:0000256" key="7">
    <source>
        <dbReference type="ARBA" id="ARBA00023014"/>
    </source>
</evidence>
<dbReference type="InterPro" id="IPR036010">
    <property type="entry name" value="2Fe-2S_ferredoxin-like_sf"/>
</dbReference>
<keyword evidence="2" id="KW-0285">Flavoprotein</keyword>
<proteinExistence type="predicted"/>
<dbReference type="Gene3D" id="2.40.30.10">
    <property type="entry name" value="Translation factors"/>
    <property type="match status" value="1"/>
</dbReference>
<dbReference type="InterPro" id="IPR001433">
    <property type="entry name" value="OxRdtase_FAD/NAD-bd"/>
</dbReference>
<dbReference type="Gene3D" id="3.40.50.80">
    <property type="entry name" value="Nucleotide-binding domain of ferredoxin-NADP reductase (FNR) module"/>
    <property type="match status" value="1"/>
</dbReference>
<keyword evidence="3" id="KW-0001">2Fe-2S</keyword>
<dbReference type="PANTHER" id="PTHR47354:SF1">
    <property type="entry name" value="CARNITINE MONOOXYGENASE REDUCTASE SUBUNIT"/>
    <property type="match status" value="1"/>
</dbReference>
<dbReference type="InterPro" id="IPR006058">
    <property type="entry name" value="2Fe2S_fd_BS"/>
</dbReference>
<dbReference type="CDD" id="cd00207">
    <property type="entry name" value="fer2"/>
    <property type="match status" value="1"/>
</dbReference>
<keyword evidence="7" id="KW-0411">Iron-sulfur</keyword>
<comment type="cofactor">
    <cofactor evidence="1">
        <name>FAD</name>
        <dbReference type="ChEBI" id="CHEBI:57692"/>
    </cofactor>
</comment>
<dbReference type="SUPFAM" id="SSF52343">
    <property type="entry name" value="Ferredoxin reductase-like, C-terminal NADP-linked domain"/>
    <property type="match status" value="1"/>
</dbReference>
<evidence type="ECO:0000256" key="6">
    <source>
        <dbReference type="ARBA" id="ARBA00023004"/>
    </source>
</evidence>
<dbReference type="InterPro" id="IPR039261">
    <property type="entry name" value="FNR_nucleotide-bd"/>
</dbReference>
<dbReference type="GO" id="GO:0016491">
    <property type="term" value="F:oxidoreductase activity"/>
    <property type="evidence" value="ECO:0007669"/>
    <property type="project" value="UniProtKB-KW"/>
</dbReference>
<gene>
    <name evidence="10" type="ORF">SAMN04490220_0197</name>
</gene>
<dbReference type="Pfam" id="PF00175">
    <property type="entry name" value="NAD_binding_1"/>
    <property type="match status" value="1"/>
</dbReference>
<evidence type="ECO:0000256" key="2">
    <source>
        <dbReference type="ARBA" id="ARBA00022630"/>
    </source>
</evidence>
<dbReference type="GO" id="GO:0051537">
    <property type="term" value="F:2 iron, 2 sulfur cluster binding"/>
    <property type="evidence" value="ECO:0007669"/>
    <property type="project" value="UniProtKB-KW"/>
</dbReference>
<evidence type="ECO:0000313" key="10">
    <source>
        <dbReference type="EMBL" id="SEB34829.1"/>
    </source>
</evidence>
<dbReference type="InterPro" id="IPR001041">
    <property type="entry name" value="2Fe-2S_ferredoxin-type"/>
</dbReference>
<evidence type="ECO:0000259" key="8">
    <source>
        <dbReference type="PROSITE" id="PS51085"/>
    </source>
</evidence>
<protein>
    <submittedName>
        <fullName evidence="10">Ferredoxin-NADP reductase</fullName>
    </submittedName>
</protein>
<feature type="domain" description="FAD-binding FR-type" evidence="9">
    <location>
        <begin position="16"/>
        <end position="118"/>
    </location>
</feature>
<dbReference type="PROSITE" id="PS51384">
    <property type="entry name" value="FAD_FR"/>
    <property type="match status" value="1"/>
</dbReference>
<organism evidence="10 11">
    <name type="scientific">Rhodococcus jostii</name>
    <dbReference type="NCBI Taxonomy" id="132919"/>
    <lineage>
        <taxon>Bacteria</taxon>
        <taxon>Bacillati</taxon>
        <taxon>Actinomycetota</taxon>
        <taxon>Actinomycetes</taxon>
        <taxon>Mycobacteriales</taxon>
        <taxon>Nocardiaceae</taxon>
        <taxon>Rhodococcus</taxon>
    </lineage>
</organism>
<dbReference type="Proteomes" id="UP000183407">
    <property type="component" value="Unassembled WGS sequence"/>
</dbReference>